<proteinExistence type="predicted"/>
<dbReference type="AlphaFoldDB" id="A0A1W1EHJ3"/>
<accession>A0A1W1EHJ3</accession>
<organism evidence="1">
    <name type="scientific">hydrothermal vent metagenome</name>
    <dbReference type="NCBI Taxonomy" id="652676"/>
    <lineage>
        <taxon>unclassified sequences</taxon>
        <taxon>metagenomes</taxon>
        <taxon>ecological metagenomes</taxon>
    </lineage>
</organism>
<name>A0A1W1EHJ3_9ZZZZ</name>
<sequence>MSDDDRAMMILEKAVFRAKKELEVNQNFRPFAMILHDDGKIKSIENRVEDIEESYELLRNSMEIRAREDSVDVIALVIDTLIPERFAKDVPTGIRLHLEEKSQENKQVSARYIYVPYELCKTTTSSDIFAKLYPPVPVGFPAEFIKKPKV</sequence>
<evidence type="ECO:0000313" key="1">
    <source>
        <dbReference type="EMBL" id="SHO80325.1"/>
    </source>
</evidence>
<protein>
    <submittedName>
        <fullName evidence="1">Uncharacterized protein</fullName>
    </submittedName>
</protein>
<reference evidence="1" key="1">
    <citation type="submission" date="2016-10" db="EMBL/GenBank/DDBJ databases">
        <authorList>
            <person name="de Groot N.N."/>
        </authorList>
    </citation>
    <scope>NUCLEOTIDE SEQUENCE</scope>
</reference>
<gene>
    <name evidence="1" type="ORF">MNB_SV-15-651</name>
</gene>
<dbReference type="EMBL" id="FRYL01000004">
    <property type="protein sequence ID" value="SHO80325.1"/>
    <property type="molecule type" value="Genomic_DNA"/>
</dbReference>